<evidence type="ECO:0000256" key="10">
    <source>
        <dbReference type="PROSITE-ProRule" id="PRU10141"/>
    </source>
</evidence>
<comment type="catalytic activity">
    <reaction evidence="9">
        <text>L-seryl-[protein] + ATP = O-phospho-L-seryl-[protein] + ADP + H(+)</text>
        <dbReference type="Rhea" id="RHEA:17989"/>
        <dbReference type="Rhea" id="RHEA-COMP:9863"/>
        <dbReference type="Rhea" id="RHEA-COMP:11604"/>
        <dbReference type="ChEBI" id="CHEBI:15378"/>
        <dbReference type="ChEBI" id="CHEBI:29999"/>
        <dbReference type="ChEBI" id="CHEBI:30616"/>
        <dbReference type="ChEBI" id="CHEBI:83421"/>
        <dbReference type="ChEBI" id="CHEBI:456216"/>
        <dbReference type="EC" id="2.7.11.1"/>
    </reaction>
</comment>
<dbReference type="OrthoDB" id="10252171at2759"/>
<dbReference type="AlphaFoldDB" id="A0A7R9M665"/>
<dbReference type="GO" id="GO:0043657">
    <property type="term" value="C:host cell"/>
    <property type="evidence" value="ECO:0007669"/>
    <property type="project" value="UniProtKB-SubCell"/>
</dbReference>
<reference evidence="12" key="1">
    <citation type="submission" date="2020-11" db="EMBL/GenBank/DDBJ databases">
        <authorList>
            <person name="Tran Van P."/>
        </authorList>
    </citation>
    <scope>NUCLEOTIDE SEQUENCE</scope>
</reference>
<dbReference type="PROSITE" id="PS50011">
    <property type="entry name" value="PROTEIN_KINASE_DOM"/>
    <property type="match status" value="1"/>
</dbReference>
<dbReference type="GO" id="GO:0004674">
    <property type="term" value="F:protein serine/threonine kinase activity"/>
    <property type="evidence" value="ECO:0007669"/>
    <property type="project" value="UniProtKB-KW"/>
</dbReference>
<feature type="binding site" evidence="10">
    <location>
        <position position="31"/>
    </location>
    <ligand>
        <name>ATP</name>
        <dbReference type="ChEBI" id="CHEBI:30616"/>
    </ligand>
</feature>
<dbReference type="EMBL" id="OC922630">
    <property type="protein sequence ID" value="CAD7654322.1"/>
    <property type="molecule type" value="Genomic_DNA"/>
</dbReference>
<evidence type="ECO:0000256" key="4">
    <source>
        <dbReference type="ARBA" id="ARBA00022679"/>
    </source>
</evidence>
<keyword evidence="3" id="KW-0723">Serine/threonine-protein kinase</keyword>
<evidence type="ECO:0000256" key="9">
    <source>
        <dbReference type="ARBA" id="ARBA00048679"/>
    </source>
</evidence>
<keyword evidence="4" id="KW-0808">Transferase</keyword>
<evidence type="ECO:0000313" key="12">
    <source>
        <dbReference type="EMBL" id="CAD7654322.1"/>
    </source>
</evidence>
<dbReference type="PANTHER" id="PTHR22984">
    <property type="entry name" value="SERINE/THREONINE-PROTEIN KINASE PIM"/>
    <property type="match status" value="1"/>
</dbReference>
<dbReference type="InterPro" id="IPR000719">
    <property type="entry name" value="Prot_kinase_dom"/>
</dbReference>
<dbReference type="EMBL" id="CAJPVJ010007805">
    <property type="protein sequence ID" value="CAG2171509.1"/>
    <property type="molecule type" value="Genomic_DNA"/>
</dbReference>
<name>A0A7R9M665_9ACAR</name>
<keyword evidence="7 10" id="KW-0067">ATP-binding</keyword>
<evidence type="ECO:0000256" key="7">
    <source>
        <dbReference type="ARBA" id="ARBA00022840"/>
    </source>
</evidence>
<protein>
    <recommendedName>
        <fullName evidence="2">non-specific serine/threonine protein kinase</fullName>
        <ecNumber evidence="2">2.7.11.1</ecNumber>
    </recommendedName>
</protein>
<accession>A0A7R9M665</accession>
<organism evidence="12">
    <name type="scientific">Oppiella nova</name>
    <dbReference type="NCBI Taxonomy" id="334625"/>
    <lineage>
        <taxon>Eukaryota</taxon>
        <taxon>Metazoa</taxon>
        <taxon>Ecdysozoa</taxon>
        <taxon>Arthropoda</taxon>
        <taxon>Chelicerata</taxon>
        <taxon>Arachnida</taxon>
        <taxon>Acari</taxon>
        <taxon>Acariformes</taxon>
        <taxon>Sarcoptiformes</taxon>
        <taxon>Oribatida</taxon>
        <taxon>Brachypylina</taxon>
        <taxon>Oppioidea</taxon>
        <taxon>Oppiidae</taxon>
        <taxon>Oppiella</taxon>
    </lineage>
</organism>
<evidence type="ECO:0000256" key="2">
    <source>
        <dbReference type="ARBA" id="ARBA00012513"/>
    </source>
</evidence>
<evidence type="ECO:0000256" key="3">
    <source>
        <dbReference type="ARBA" id="ARBA00022527"/>
    </source>
</evidence>
<comment type="subcellular location">
    <subcellularLocation>
        <location evidence="1">Host cell</location>
    </subcellularLocation>
</comment>
<dbReference type="PROSITE" id="PS00107">
    <property type="entry name" value="PROTEIN_KINASE_ATP"/>
    <property type="match status" value="1"/>
</dbReference>
<evidence type="ECO:0000256" key="5">
    <source>
        <dbReference type="ARBA" id="ARBA00022741"/>
    </source>
</evidence>
<dbReference type="Pfam" id="PF00069">
    <property type="entry name" value="Pkinase"/>
    <property type="match status" value="1"/>
</dbReference>
<dbReference type="GO" id="GO:0005524">
    <property type="term" value="F:ATP binding"/>
    <property type="evidence" value="ECO:0007669"/>
    <property type="project" value="UniProtKB-UniRule"/>
</dbReference>
<evidence type="ECO:0000313" key="13">
    <source>
        <dbReference type="Proteomes" id="UP000728032"/>
    </source>
</evidence>
<dbReference type="Gene3D" id="1.10.510.10">
    <property type="entry name" value="Transferase(Phosphotransferase) domain 1"/>
    <property type="match status" value="1"/>
</dbReference>
<evidence type="ECO:0000256" key="1">
    <source>
        <dbReference type="ARBA" id="ARBA00004340"/>
    </source>
</evidence>
<evidence type="ECO:0000256" key="6">
    <source>
        <dbReference type="ARBA" id="ARBA00022777"/>
    </source>
</evidence>
<dbReference type="SUPFAM" id="SSF56112">
    <property type="entry name" value="Protein kinase-like (PK-like)"/>
    <property type="match status" value="1"/>
</dbReference>
<dbReference type="PANTHER" id="PTHR22984:SF25">
    <property type="entry name" value="PROTEIN KINASE DOMAIN-CONTAINING PROTEIN"/>
    <property type="match status" value="1"/>
</dbReference>
<evidence type="ECO:0000256" key="8">
    <source>
        <dbReference type="ARBA" id="ARBA00047899"/>
    </source>
</evidence>
<comment type="catalytic activity">
    <reaction evidence="8">
        <text>L-threonyl-[protein] + ATP = O-phospho-L-threonyl-[protein] + ADP + H(+)</text>
        <dbReference type="Rhea" id="RHEA:46608"/>
        <dbReference type="Rhea" id="RHEA-COMP:11060"/>
        <dbReference type="Rhea" id="RHEA-COMP:11605"/>
        <dbReference type="ChEBI" id="CHEBI:15378"/>
        <dbReference type="ChEBI" id="CHEBI:30013"/>
        <dbReference type="ChEBI" id="CHEBI:30616"/>
        <dbReference type="ChEBI" id="CHEBI:61977"/>
        <dbReference type="ChEBI" id="CHEBI:456216"/>
        <dbReference type="EC" id="2.7.11.1"/>
    </reaction>
</comment>
<keyword evidence="13" id="KW-1185">Reference proteome</keyword>
<dbReference type="GO" id="GO:0005737">
    <property type="term" value="C:cytoplasm"/>
    <property type="evidence" value="ECO:0007669"/>
    <property type="project" value="TreeGrafter"/>
</dbReference>
<dbReference type="Gene3D" id="3.30.200.20">
    <property type="entry name" value="Phosphorylase Kinase, domain 1"/>
    <property type="match status" value="1"/>
</dbReference>
<dbReference type="InterPro" id="IPR017441">
    <property type="entry name" value="Protein_kinase_ATP_BS"/>
</dbReference>
<evidence type="ECO:0000259" key="11">
    <source>
        <dbReference type="PROSITE" id="PS50011"/>
    </source>
</evidence>
<dbReference type="Proteomes" id="UP000728032">
    <property type="component" value="Unassembled WGS sequence"/>
</dbReference>
<dbReference type="InterPro" id="IPR051138">
    <property type="entry name" value="PIM_Ser/Thr_kinase"/>
</dbReference>
<keyword evidence="6" id="KW-0418">Kinase</keyword>
<feature type="domain" description="Protein kinase" evidence="11">
    <location>
        <begin position="2"/>
        <end position="168"/>
    </location>
</feature>
<dbReference type="EC" id="2.7.11.1" evidence="2"/>
<proteinExistence type="predicted"/>
<keyword evidence="5 10" id="KW-0547">Nucleotide-binding</keyword>
<sequence>MYTINGLIGVGAFGSVYCGFRSSDCLSVAVKHIDKQKVIDWRQWDSTRIPVELYVLESLQSVPGVVRLVDWYETDYSFLIVMERPENTTDLFEMKRQKTVWSLGIFLYELFCGDIPFLTVDDILNESNVLRFPDHVSKEYRNIIEKCLHRKQLRRPSIRDLLSHQLFQ</sequence>
<gene>
    <name evidence="12" type="ORF">ONB1V03_LOCUS10969</name>
</gene>
<dbReference type="InterPro" id="IPR011009">
    <property type="entry name" value="Kinase-like_dom_sf"/>
</dbReference>